<dbReference type="Pfam" id="PF08939">
    <property type="entry name" value="Bles03"/>
    <property type="match status" value="1"/>
</dbReference>
<feature type="region of interest" description="Disordered" evidence="2">
    <location>
        <begin position="270"/>
        <end position="386"/>
    </location>
</feature>
<dbReference type="InterPro" id="IPR015034">
    <property type="entry name" value="Bles03"/>
</dbReference>
<reference evidence="3" key="1">
    <citation type="submission" date="2021-02" db="EMBL/GenBank/DDBJ databases">
        <title>Psilocybe cubensis genome.</title>
        <authorList>
            <person name="Mckernan K.J."/>
            <person name="Crawford S."/>
            <person name="Trippe A."/>
            <person name="Kane L.T."/>
            <person name="Mclaughlin S."/>
        </authorList>
    </citation>
    <scope>NUCLEOTIDE SEQUENCE [LARGE SCALE GENOMIC DNA]</scope>
    <source>
        <strain evidence="3">MGC-MH-2018</strain>
    </source>
</reference>
<comment type="caution">
    <text evidence="3">The sequence shown here is derived from an EMBL/GenBank/DDBJ whole genome shotgun (WGS) entry which is preliminary data.</text>
</comment>
<proteinExistence type="inferred from homology"/>
<evidence type="ECO:0000313" key="3">
    <source>
        <dbReference type="EMBL" id="KAG5172908.1"/>
    </source>
</evidence>
<dbReference type="PANTHER" id="PTHR31977:SF1">
    <property type="entry name" value="UPF0696 PROTEIN C11ORF68"/>
    <property type="match status" value="1"/>
</dbReference>
<evidence type="ECO:0000256" key="2">
    <source>
        <dbReference type="SAM" id="MobiDB-lite"/>
    </source>
</evidence>
<dbReference type="EMBL" id="JAFIQS010000002">
    <property type="protein sequence ID" value="KAG5172908.1"/>
    <property type="molecule type" value="Genomic_DNA"/>
</dbReference>
<organism evidence="3">
    <name type="scientific">Psilocybe cubensis</name>
    <name type="common">Psychedelic mushroom</name>
    <name type="synonym">Stropharia cubensis</name>
    <dbReference type="NCBI Taxonomy" id="181762"/>
    <lineage>
        <taxon>Eukaryota</taxon>
        <taxon>Fungi</taxon>
        <taxon>Dikarya</taxon>
        <taxon>Basidiomycota</taxon>
        <taxon>Agaricomycotina</taxon>
        <taxon>Agaricomycetes</taxon>
        <taxon>Agaricomycetidae</taxon>
        <taxon>Agaricales</taxon>
        <taxon>Agaricineae</taxon>
        <taxon>Strophariaceae</taxon>
        <taxon>Psilocybe</taxon>
    </lineage>
</organism>
<dbReference type="InterPro" id="IPR023398">
    <property type="entry name" value="TIF_eIF4e-like"/>
</dbReference>
<feature type="compositionally biased region" description="Basic residues" evidence="2">
    <location>
        <begin position="324"/>
        <end position="333"/>
    </location>
</feature>
<comment type="similarity">
    <text evidence="1">Belongs to the UPF0696 family.</text>
</comment>
<dbReference type="AlphaFoldDB" id="A0A8H8CPI9"/>
<name>A0A8H8CPI9_PSICU</name>
<accession>A0A8H8CPI9</accession>
<evidence type="ECO:0000256" key="1">
    <source>
        <dbReference type="ARBA" id="ARBA00010568"/>
    </source>
</evidence>
<feature type="compositionally biased region" description="Basic residues" evidence="2">
    <location>
        <begin position="377"/>
        <end position="386"/>
    </location>
</feature>
<sequence length="386" mass="42775">MSNEDFPQEEYKYSWNPSSSMLLQDFLTKFKPSMVQNDGSKPWIWVRGSENPKSSQDYAEAYAEASELLKKVTEKVESIKNDESIPTRSNKKTGAKSKKEVREQVQAEATEQLKEIAIKHGYVCGKWLIFAAADKVDQIWSAIAKSLVSGPLHATPAYLAKVSTSPQHETPNAQHLICVYLPDVYDKASVTEVMKLLLRNHGVNLSGVKSDLYTHIGIDSKHPSGVPSTVWKNTSILTEDEAKDLKNAFFAELNASKSLPKSEAAKATIVNASDCNDENTQSKDEVKPKPKPKPKLKRKMDDPFASEEEEDGTTKIVVGETKSKTKAKPKLKSKAAEDPFATDDEDNKIEQKIKRPAKLGTKRSQSPHGSDEGATNPKKKKVSKSD</sequence>
<gene>
    <name evidence="3" type="ORF">JR316_002411</name>
</gene>
<dbReference type="SUPFAM" id="SSF55418">
    <property type="entry name" value="eIF4e-like"/>
    <property type="match status" value="1"/>
</dbReference>
<feature type="region of interest" description="Disordered" evidence="2">
    <location>
        <begin position="79"/>
        <end position="102"/>
    </location>
</feature>
<dbReference type="PANTHER" id="PTHR31977">
    <property type="entry name" value="UPF0696 PROTEIN C11ORF68"/>
    <property type="match status" value="1"/>
</dbReference>
<feature type="compositionally biased region" description="Basic residues" evidence="2">
    <location>
        <begin position="289"/>
        <end position="298"/>
    </location>
</feature>
<protein>
    <submittedName>
        <fullName evidence="3">Uncharacterized protein</fullName>
    </submittedName>
</protein>
<dbReference type="Gene3D" id="3.30.760.10">
    <property type="entry name" value="RNA Cap, Translation Initiation Factor Eif4e"/>
    <property type="match status" value="1"/>
</dbReference>